<keyword evidence="2 7" id="KW-0812">Transmembrane</keyword>
<dbReference type="PANTHER" id="PTHR30518:SF2">
    <property type="entry name" value="ENDOLYTIC MUREIN TRANSGLYCOSYLASE"/>
    <property type="match status" value="1"/>
</dbReference>
<keyword evidence="4 7" id="KW-0472">Membrane</keyword>
<evidence type="ECO:0000256" key="2">
    <source>
        <dbReference type="ARBA" id="ARBA00022692"/>
    </source>
</evidence>
<dbReference type="NCBIfam" id="TIGR00247">
    <property type="entry name" value="endolytic transglycosylase MltG"/>
    <property type="match status" value="1"/>
</dbReference>
<organism evidence="8 9">
    <name type="scientific">Candidatus Sphingobacterium stercoripullorum</name>
    <dbReference type="NCBI Taxonomy" id="2838759"/>
    <lineage>
        <taxon>Bacteria</taxon>
        <taxon>Pseudomonadati</taxon>
        <taxon>Bacteroidota</taxon>
        <taxon>Sphingobacteriia</taxon>
        <taxon>Sphingobacteriales</taxon>
        <taxon>Sphingobacteriaceae</taxon>
        <taxon>Sphingobacterium</taxon>
    </lineage>
</organism>
<comment type="caution">
    <text evidence="8">The sequence shown here is derived from an EMBL/GenBank/DDBJ whole genome shotgun (WGS) entry which is preliminary data.</text>
</comment>
<dbReference type="EC" id="4.2.2.29" evidence="7"/>
<evidence type="ECO:0000256" key="3">
    <source>
        <dbReference type="ARBA" id="ARBA00022989"/>
    </source>
</evidence>
<keyword evidence="1 7" id="KW-1003">Cell membrane</keyword>
<protein>
    <recommendedName>
        <fullName evidence="7">Endolytic murein transglycosylase</fullName>
        <ecNumber evidence="7">4.2.2.29</ecNumber>
    </recommendedName>
    <alternativeName>
        <fullName evidence="7">Peptidoglycan lytic transglycosylase</fullName>
    </alternativeName>
    <alternativeName>
        <fullName evidence="7">Peptidoglycan polymerization terminase</fullName>
    </alternativeName>
</protein>
<evidence type="ECO:0000256" key="4">
    <source>
        <dbReference type="ARBA" id="ARBA00023136"/>
    </source>
</evidence>
<dbReference type="Gene3D" id="3.30.160.60">
    <property type="entry name" value="Classic Zinc Finger"/>
    <property type="match status" value="1"/>
</dbReference>
<dbReference type="HAMAP" id="MF_02065">
    <property type="entry name" value="MltG"/>
    <property type="match status" value="1"/>
</dbReference>
<dbReference type="EMBL" id="DXEZ01000278">
    <property type="protein sequence ID" value="HIX55364.1"/>
    <property type="molecule type" value="Genomic_DNA"/>
</dbReference>
<evidence type="ECO:0000256" key="6">
    <source>
        <dbReference type="ARBA" id="ARBA00023316"/>
    </source>
</evidence>
<gene>
    <name evidence="7 8" type="primary">mltG</name>
    <name evidence="8" type="ORF">H9853_10075</name>
</gene>
<dbReference type="PANTHER" id="PTHR30518">
    <property type="entry name" value="ENDOLYTIC MUREIN TRANSGLYCOSYLASE"/>
    <property type="match status" value="1"/>
</dbReference>
<keyword evidence="5 7" id="KW-0456">Lyase</keyword>
<comment type="function">
    <text evidence="7">Functions as a peptidoglycan terminase that cleaves nascent peptidoglycan strands endolytically to terminate their elongation.</text>
</comment>
<dbReference type="InterPro" id="IPR003770">
    <property type="entry name" value="MLTG-like"/>
</dbReference>
<dbReference type="GO" id="GO:0005886">
    <property type="term" value="C:plasma membrane"/>
    <property type="evidence" value="ECO:0007669"/>
    <property type="project" value="UniProtKB-SubCell"/>
</dbReference>
<evidence type="ECO:0000256" key="5">
    <source>
        <dbReference type="ARBA" id="ARBA00023239"/>
    </source>
</evidence>
<evidence type="ECO:0000256" key="7">
    <source>
        <dbReference type="HAMAP-Rule" id="MF_02065"/>
    </source>
</evidence>
<dbReference type="GO" id="GO:0071555">
    <property type="term" value="P:cell wall organization"/>
    <property type="evidence" value="ECO:0007669"/>
    <property type="project" value="UniProtKB-KW"/>
</dbReference>
<comment type="subcellular location">
    <subcellularLocation>
        <location evidence="7">Cell membrane</location>
        <topology evidence="7">Single-pass membrane protein</topology>
    </subcellularLocation>
</comment>
<proteinExistence type="inferred from homology"/>
<dbReference type="Gene3D" id="3.30.1490.480">
    <property type="entry name" value="Endolytic murein transglycosylase"/>
    <property type="match status" value="1"/>
</dbReference>
<dbReference type="Proteomes" id="UP000824156">
    <property type="component" value="Unassembled WGS sequence"/>
</dbReference>
<feature type="site" description="Important for catalytic activity" evidence="7">
    <location>
        <position position="219"/>
    </location>
</feature>
<feature type="transmembrane region" description="Helical" evidence="7">
    <location>
        <begin position="12"/>
        <end position="32"/>
    </location>
</feature>
<dbReference type="Pfam" id="PF02618">
    <property type="entry name" value="YceG"/>
    <property type="match status" value="1"/>
</dbReference>
<accession>A0A9D1W9Z2</accession>
<evidence type="ECO:0000313" key="8">
    <source>
        <dbReference type="EMBL" id="HIX55364.1"/>
    </source>
</evidence>
<evidence type="ECO:0000256" key="1">
    <source>
        <dbReference type="ARBA" id="ARBA00022475"/>
    </source>
</evidence>
<name>A0A9D1W9Z2_9SPHI</name>
<sequence>MTENRKLKALKIIISILVTLIILSALSFYFILLAPNTKEKTILLIPTEANYQQVIDSLEAGDLLIRISSFKFAAKLLSYDKEIKSGRYSIDSNLNNKEILKLLIRGKQEPIRFQFQNIRLKEEFAGLVGRTFETDSSSFSSLLSDSTVARNYGFTIEDFYTMFIPNTYEIYWNTKAENLLERFHKEYQSFWNPSRLAKADSLGFTKAEVSILASIVQGEAMHRDEMPAIAGLYINRLNQKMPLQADPTVIFAQQDFSIRRVLHKHLEIESPYNTYKFKGLPPGPINMPSIAAIDAVLNHQKHAYIYMCAKDDFSGYHLFAETWSEHLKNARRFQQALDLRNIK</sequence>
<dbReference type="GO" id="GO:0008932">
    <property type="term" value="F:lytic endotransglycosylase activity"/>
    <property type="evidence" value="ECO:0007669"/>
    <property type="project" value="UniProtKB-UniRule"/>
</dbReference>
<dbReference type="AlphaFoldDB" id="A0A9D1W9Z2"/>
<evidence type="ECO:0000313" key="9">
    <source>
        <dbReference type="Proteomes" id="UP000824156"/>
    </source>
</evidence>
<comment type="similarity">
    <text evidence="7">Belongs to the transglycosylase MltG family.</text>
</comment>
<comment type="catalytic activity">
    <reaction evidence="7">
        <text>a peptidoglycan chain = a peptidoglycan chain with N-acetyl-1,6-anhydromuramyl-[peptide] at the reducing end + a peptidoglycan chain with N-acetylglucosamine at the non-reducing end.</text>
        <dbReference type="EC" id="4.2.2.29"/>
    </reaction>
</comment>
<keyword evidence="3 7" id="KW-1133">Transmembrane helix</keyword>
<keyword evidence="6 7" id="KW-0961">Cell wall biogenesis/degradation</keyword>
<reference evidence="8" key="1">
    <citation type="journal article" date="2021" name="PeerJ">
        <title>Extensive microbial diversity within the chicken gut microbiome revealed by metagenomics and culture.</title>
        <authorList>
            <person name="Gilroy R."/>
            <person name="Ravi A."/>
            <person name="Getino M."/>
            <person name="Pursley I."/>
            <person name="Horton D.L."/>
            <person name="Alikhan N.F."/>
            <person name="Baker D."/>
            <person name="Gharbi K."/>
            <person name="Hall N."/>
            <person name="Watson M."/>
            <person name="Adriaenssens E.M."/>
            <person name="Foster-Nyarko E."/>
            <person name="Jarju S."/>
            <person name="Secka A."/>
            <person name="Antonio M."/>
            <person name="Oren A."/>
            <person name="Chaudhuri R.R."/>
            <person name="La Ragione R."/>
            <person name="Hildebrand F."/>
            <person name="Pallen M.J."/>
        </authorList>
    </citation>
    <scope>NUCLEOTIDE SEQUENCE</scope>
    <source>
        <strain evidence="8">1719</strain>
    </source>
</reference>
<reference evidence="8" key="2">
    <citation type="submission" date="2021-04" db="EMBL/GenBank/DDBJ databases">
        <authorList>
            <person name="Gilroy R."/>
        </authorList>
    </citation>
    <scope>NUCLEOTIDE SEQUENCE</scope>
    <source>
        <strain evidence="8">1719</strain>
    </source>
</reference>
<dbReference type="GO" id="GO:0009252">
    <property type="term" value="P:peptidoglycan biosynthetic process"/>
    <property type="evidence" value="ECO:0007669"/>
    <property type="project" value="UniProtKB-UniRule"/>
</dbReference>